<dbReference type="RefSeq" id="WP_207657080.1">
    <property type="nucleotide sequence ID" value="NZ_PTJA01000008.1"/>
</dbReference>
<protein>
    <recommendedName>
        <fullName evidence="4">SPP1 Gp6-like portal protein</fullName>
    </recommendedName>
</protein>
<gene>
    <name evidence="2" type="ORF">BXY41_10885</name>
</gene>
<feature type="region of interest" description="Disordered" evidence="1">
    <location>
        <begin position="480"/>
        <end position="518"/>
    </location>
</feature>
<sequence>MGWFKDMYFKLLKIVGAKERQVVIKEPLSFQGNVLKNKIWYRGDPSELEQFFKQTAYCDVFKARFWASVPFRKVRKIHSGIVGIVVDRFKDIITADLNDISFGEKGDNQPLKELWDQISEDNDFAGLLGEAVAGALSAGDGAFKISLDQVSNYPIIEFYEADRVEYKYQRGRLTDIVFSTNYSYPDNKEKEYRLEETYGKGYVLYKLFDDAGGEVPLKTLPETAIYEDTAYDGDYIMGVPLIFFTSSKWKGRGKALFEGKTDDLDALDEVISQWLDAVRKGRVNRYIPEDMVPRDPNTGQLIEPNEFDNDYIAIGAVKKEGYSDKIEVVQPQISYEAYLNSYTSFLDLVLQGIISPATLGIDLKKTDNAESQREKEKITTHTRGTLVKVLCKVLPELVSKIMMTYDQMQEKAPGEYKVSVKFGEYAAPGFDAVVETVGKARTSGVMSIEKSIDEMYGDTLTEDEKAVEVKRIKIEQGIFETEEPELKTEGVKVDESEGDEPPVPNEPAGVPRAPENGK</sequence>
<accession>A0A2S6HQH2</accession>
<dbReference type="Proteomes" id="UP000237749">
    <property type="component" value="Unassembled WGS sequence"/>
</dbReference>
<organism evidence="2 3">
    <name type="scientific">Lacrimispora xylanisolvens</name>
    <dbReference type="NCBI Taxonomy" id="384636"/>
    <lineage>
        <taxon>Bacteria</taxon>
        <taxon>Bacillati</taxon>
        <taxon>Bacillota</taxon>
        <taxon>Clostridia</taxon>
        <taxon>Lachnospirales</taxon>
        <taxon>Lachnospiraceae</taxon>
        <taxon>Lacrimispora</taxon>
    </lineage>
</organism>
<proteinExistence type="predicted"/>
<evidence type="ECO:0000313" key="3">
    <source>
        <dbReference type="Proteomes" id="UP000237749"/>
    </source>
</evidence>
<keyword evidence="3" id="KW-1185">Reference proteome</keyword>
<dbReference type="AlphaFoldDB" id="A0A2S6HQH2"/>
<comment type="caution">
    <text evidence="2">The sequence shown here is derived from an EMBL/GenBank/DDBJ whole genome shotgun (WGS) entry which is preliminary data.</text>
</comment>
<reference evidence="2 3" key="1">
    <citation type="submission" date="2018-02" db="EMBL/GenBank/DDBJ databases">
        <title>Genomic Encyclopedia of Archaeal and Bacterial Type Strains, Phase II (KMG-II): from individual species to whole genera.</title>
        <authorList>
            <person name="Goeker M."/>
        </authorList>
    </citation>
    <scope>NUCLEOTIDE SEQUENCE [LARGE SCALE GENOMIC DNA]</scope>
    <source>
        <strain evidence="2 3">DSM 3808</strain>
    </source>
</reference>
<name>A0A2S6HQH2_9FIRM</name>
<evidence type="ECO:0008006" key="4">
    <source>
        <dbReference type="Google" id="ProtNLM"/>
    </source>
</evidence>
<evidence type="ECO:0000256" key="1">
    <source>
        <dbReference type="SAM" id="MobiDB-lite"/>
    </source>
</evidence>
<evidence type="ECO:0000313" key="2">
    <source>
        <dbReference type="EMBL" id="PPK79860.1"/>
    </source>
</evidence>
<dbReference type="EMBL" id="PTJA01000008">
    <property type="protein sequence ID" value="PPK79860.1"/>
    <property type="molecule type" value="Genomic_DNA"/>
</dbReference>
<feature type="compositionally biased region" description="Basic and acidic residues" evidence="1">
    <location>
        <begin position="484"/>
        <end position="495"/>
    </location>
</feature>